<evidence type="ECO:0000256" key="3">
    <source>
        <dbReference type="SAM" id="SignalP"/>
    </source>
</evidence>
<evidence type="ECO:0000256" key="1">
    <source>
        <dbReference type="ARBA" id="ARBA00022801"/>
    </source>
</evidence>
<dbReference type="Gene3D" id="1.10.260.130">
    <property type="match status" value="1"/>
</dbReference>
<reference evidence="4 5" key="1">
    <citation type="submission" date="2019-11" db="EMBL/GenBank/DDBJ databases">
        <title>Venturia inaequalis Genome Resource.</title>
        <authorList>
            <person name="Lichtner F.J."/>
        </authorList>
    </citation>
    <scope>NUCLEOTIDE SEQUENCE [LARGE SCALE GENOMIC DNA]</scope>
    <source>
        <strain evidence="4">Bline_iso_100314</strain>
    </source>
</reference>
<sequence length="810" mass="88622">MAVIAGLLLLLLTPLSFLCVADASPLQNAALENKTPTALVMPDNDDFYKPPLGFETTAPGTILKHRLVPNPLSLNNKDGIKPKAAWQLLFRTQNSLGKPIATVTTIIQPHGTPKPNNLFGYNFFSDASYNGCNPSVTMQTGTRSDNTFNQMQVGMVVAALGRGFYVIVTDDAGPQAAFAAGLQAGYAQIDGFRAAKQSGNITGLGPDPIITMYGYSGGGVTAAWTSEVHESYGPDVKIAGVAVGGLVPNMTLGVGLFNKGERAKLTPPALLGLSHDYPNMSTWIAEELIPETAAEFRKADSQCFDSNEAQFAYKDIGTYFKRGLNSIVNDPVPRSVMHSGASLGVGATPKVPWYLYETIWDDAAPVELVDALVDKYCRAGMSIHVRLCHTRLIEQTNKSQTCWRVCPLASSLSTPILIMANAKSTMDASQAQGAQIPLQNFELPVFPREAGGLMALTLTSDIKLDEYSEILKKPPFVPRLPNSIQSLTLELFSLGYPPGFLTSLIKELPDLKTLVLYSQLFAGVSPESKEDAIQFFSKAQSLRSLHFLDVFAQPHFIQEIAPKIKERERGLMFLEVNYTFRHEDELFLERVSGPELPLLISPSLITCSLNVSVPDLTDDPEDPANLVHEVKEDTSRDGVLSYAQDDATNAALIKCLTAEESAPRALKLLNITLYTISIPQLETLLEQHKGLLVLSITIKLPSTDDTKPILTSTLSTCKSLEQVEILFNLGSDEVPKNVEKIYHTLQEMEDLSTKCPKLNSFKANIMRRTTVQSLSWSKPNDKWDGGVVDAVEKPDKQAKKKPDESWSPWT</sequence>
<dbReference type="PANTHER" id="PTHR34853:SF5">
    <property type="entry name" value="LIP-DOMAIN-CONTAINING PROTEIN-RELATED"/>
    <property type="match status" value="1"/>
</dbReference>
<name>A0A8H3Z2U1_VENIN</name>
<dbReference type="InterPro" id="IPR029058">
    <property type="entry name" value="AB_hydrolase_fold"/>
</dbReference>
<evidence type="ECO:0000313" key="4">
    <source>
        <dbReference type="EMBL" id="KAE9983199.1"/>
    </source>
</evidence>
<dbReference type="PANTHER" id="PTHR34853">
    <property type="match status" value="1"/>
</dbReference>
<dbReference type="Gene3D" id="3.40.50.1820">
    <property type="entry name" value="alpha/beta hydrolase"/>
    <property type="match status" value="1"/>
</dbReference>
<dbReference type="GO" id="GO:0004806">
    <property type="term" value="F:triacylglycerol lipase activity"/>
    <property type="evidence" value="ECO:0007669"/>
    <property type="project" value="InterPro"/>
</dbReference>
<comment type="caution">
    <text evidence="4">The sequence shown here is derived from an EMBL/GenBank/DDBJ whole genome shotgun (WGS) entry which is preliminary data.</text>
</comment>
<protein>
    <submittedName>
        <fullName evidence="4">Uncharacterized protein</fullName>
    </submittedName>
</protein>
<gene>
    <name evidence="4" type="ORF">BLS_004828</name>
</gene>
<evidence type="ECO:0000256" key="2">
    <source>
        <dbReference type="SAM" id="MobiDB-lite"/>
    </source>
</evidence>
<accession>A0A8H3Z2U1</accession>
<feature type="region of interest" description="Disordered" evidence="2">
    <location>
        <begin position="776"/>
        <end position="810"/>
    </location>
</feature>
<dbReference type="GO" id="GO:0016042">
    <property type="term" value="P:lipid catabolic process"/>
    <property type="evidence" value="ECO:0007669"/>
    <property type="project" value="InterPro"/>
</dbReference>
<dbReference type="SUPFAM" id="SSF53474">
    <property type="entry name" value="alpha/beta-Hydrolases"/>
    <property type="match status" value="1"/>
</dbReference>
<dbReference type="EMBL" id="WNWQ01000032">
    <property type="protein sequence ID" value="KAE9983199.1"/>
    <property type="molecule type" value="Genomic_DNA"/>
</dbReference>
<evidence type="ECO:0000313" key="5">
    <source>
        <dbReference type="Proteomes" id="UP000433883"/>
    </source>
</evidence>
<keyword evidence="1" id="KW-0378">Hydrolase</keyword>
<dbReference type="InterPro" id="IPR005152">
    <property type="entry name" value="Lipase_secreted"/>
</dbReference>
<dbReference type="Pfam" id="PF03583">
    <property type="entry name" value="LIP"/>
    <property type="match status" value="1"/>
</dbReference>
<feature type="compositionally biased region" description="Basic and acidic residues" evidence="2">
    <location>
        <begin position="779"/>
        <end position="804"/>
    </location>
</feature>
<feature type="signal peptide" evidence="3">
    <location>
        <begin position="1"/>
        <end position="23"/>
    </location>
</feature>
<feature type="chain" id="PRO_5034203745" evidence="3">
    <location>
        <begin position="24"/>
        <end position="810"/>
    </location>
</feature>
<dbReference type="AlphaFoldDB" id="A0A8H3Z2U1"/>
<organism evidence="4 5">
    <name type="scientific">Venturia inaequalis</name>
    <name type="common">Apple scab fungus</name>
    <dbReference type="NCBI Taxonomy" id="5025"/>
    <lineage>
        <taxon>Eukaryota</taxon>
        <taxon>Fungi</taxon>
        <taxon>Dikarya</taxon>
        <taxon>Ascomycota</taxon>
        <taxon>Pezizomycotina</taxon>
        <taxon>Dothideomycetes</taxon>
        <taxon>Pleosporomycetidae</taxon>
        <taxon>Venturiales</taxon>
        <taxon>Venturiaceae</taxon>
        <taxon>Venturia</taxon>
    </lineage>
</organism>
<proteinExistence type="predicted"/>
<dbReference type="Proteomes" id="UP000433883">
    <property type="component" value="Unassembled WGS sequence"/>
</dbReference>
<keyword evidence="3" id="KW-0732">Signal</keyword>